<dbReference type="EMBL" id="CP018025">
    <property type="protein sequence ID" value="APD92450.1"/>
    <property type="molecule type" value="Genomic_DNA"/>
</dbReference>
<name>A0AAC9JGX9_9ALTE</name>
<evidence type="ECO:0000313" key="1">
    <source>
        <dbReference type="EMBL" id="APD92450.1"/>
    </source>
</evidence>
<reference evidence="1 2" key="1">
    <citation type="submission" date="2016-11" db="EMBL/GenBank/DDBJ databases">
        <title>Networking in microbes: conjugative elements and plasmids in the genus Alteromonas.</title>
        <authorList>
            <person name="Lopez-Perez M."/>
            <person name="Ramon-Marco N."/>
            <person name="Rodriguez-Valera F."/>
        </authorList>
    </citation>
    <scope>NUCLEOTIDE SEQUENCE [LARGE SCALE GENOMIC DNA]</scope>
    <source>
        <strain evidence="1 2">CP48</strain>
        <plasmid evidence="2">pamcp48-600</plasmid>
    </source>
</reference>
<keyword evidence="1" id="KW-0614">Plasmid</keyword>
<geneLocation type="plasmid" evidence="2">
    <name>pamcp48-600</name>
</geneLocation>
<organism evidence="1 2">
    <name type="scientific">Alteromonas mediterranea</name>
    <dbReference type="NCBI Taxonomy" id="314275"/>
    <lineage>
        <taxon>Bacteria</taxon>
        <taxon>Pseudomonadati</taxon>
        <taxon>Pseudomonadota</taxon>
        <taxon>Gammaproteobacteria</taxon>
        <taxon>Alteromonadales</taxon>
        <taxon>Alteromonadaceae</taxon>
        <taxon>Alteromonas/Salinimonas group</taxon>
        <taxon>Alteromonas</taxon>
    </lineage>
</organism>
<protein>
    <submittedName>
        <fullName evidence="1">Uncharacterized protein</fullName>
    </submittedName>
</protein>
<evidence type="ECO:0000313" key="2">
    <source>
        <dbReference type="Proteomes" id="UP000182101"/>
    </source>
</evidence>
<dbReference type="AlphaFoldDB" id="A0AAC9JGX9"/>
<sequence length="303" mass="34559">MLLHKGRDINHEKHVDLYQLSNKKVSRRSIVNPLWKGLNPSLRDRISNVMTLDVNEATQSQLFAMVTGNGADSKWMQSFQLKDKQQTDLYIWEQGEFPRENNLSPEEMVLIASNIVNHAKLPPLPVNFKQSGKACFFSVSLANGKVIDPESAKNDEDKGAWNWLINVDNTTHERVGERSIKKEDGLRISALSLTMVMDWALSAPVIIHEISHYIDFVTPNPYRLNKGTHRLSFKEYETIFAGHGASFVSIFARALIDFYGVNEDDMYDSLNASDLDHFWIKSIKSGDIIKGMDRYILDLRSDN</sequence>
<proteinExistence type="predicted"/>
<gene>
    <name evidence="1" type="ORF">BM524_21345</name>
</gene>
<dbReference type="Proteomes" id="UP000182101">
    <property type="component" value="Plasmid pAMCP48-600"/>
</dbReference>
<accession>A0AAC9JGX9</accession>